<sequence length="322" mass="36249">IFNVSFAGTNSEGKEVFLRDIWPTREEIQAVEREFVIPTMFKEVYEKIESVNERWNSLVAPSDKLYPWDTNSTYIKSPPFFDGLTMKLQPPQSIHEAYVLLNLGDSVTTDHISPAGNIARNSSAARYLTSRGLSARDYNSYGSRRGNDAVMARGTFANIRLFNKFLNKQAPKTIHLPTEETMDVFDAAERYIQSGVPLVILAGKEYGSGSSRDWAAKGPFLQGIKAVVAESYERIHRSNLVGMGVIPLEYLAGDSAESLGLSGRERYTILIPELLTPRMLVDVKLDTGKTFQVRMRFDTDVELAYFHHGGILNYMIRKMSEN</sequence>
<dbReference type="SUPFAM" id="SSF53732">
    <property type="entry name" value="Aconitase iron-sulfur domain"/>
    <property type="match status" value="1"/>
</dbReference>
<dbReference type="FunFam" id="3.20.19.10:FF:000001">
    <property type="entry name" value="Aconitate hydratase"/>
    <property type="match status" value="1"/>
</dbReference>
<proteinExistence type="inferred from homology"/>
<dbReference type="InterPro" id="IPR006249">
    <property type="entry name" value="Aconitase/IRP2"/>
</dbReference>
<reference evidence="10" key="1">
    <citation type="submission" date="2025-08" db="UniProtKB">
        <authorList>
            <consortium name="RefSeq"/>
        </authorList>
    </citation>
    <scope>IDENTIFICATION</scope>
    <source>
        <tissue evidence="10">Muscle</tissue>
    </source>
</reference>
<dbReference type="OrthoDB" id="8768927at2759"/>
<keyword evidence="5" id="KW-0408">Iron</keyword>
<dbReference type="GO" id="GO:0051539">
    <property type="term" value="F:4 iron, 4 sulfur cluster binding"/>
    <property type="evidence" value="ECO:0007669"/>
    <property type="project" value="UniProtKB-KW"/>
</dbReference>
<keyword evidence="7" id="KW-0456">Lyase</keyword>
<keyword evidence="6" id="KW-0411">Iron-sulfur</keyword>
<evidence type="ECO:0000256" key="6">
    <source>
        <dbReference type="ARBA" id="ARBA00023014"/>
    </source>
</evidence>
<dbReference type="Gene3D" id="3.20.19.10">
    <property type="entry name" value="Aconitase, domain 4"/>
    <property type="match status" value="1"/>
</dbReference>
<evidence type="ECO:0000256" key="5">
    <source>
        <dbReference type="ARBA" id="ARBA00023004"/>
    </source>
</evidence>
<dbReference type="GO" id="GO:0016829">
    <property type="term" value="F:lyase activity"/>
    <property type="evidence" value="ECO:0007669"/>
    <property type="project" value="UniProtKB-KW"/>
</dbReference>
<protein>
    <submittedName>
        <fullName evidence="10">Cytoplasmic aconitate hydratase-like</fullName>
    </submittedName>
</protein>
<evidence type="ECO:0000259" key="8">
    <source>
        <dbReference type="Pfam" id="PF00694"/>
    </source>
</evidence>
<dbReference type="Gene3D" id="6.10.190.10">
    <property type="match status" value="1"/>
</dbReference>
<dbReference type="GO" id="GO:0046872">
    <property type="term" value="F:metal ion binding"/>
    <property type="evidence" value="ECO:0007669"/>
    <property type="project" value="UniProtKB-KW"/>
</dbReference>
<dbReference type="RefSeq" id="XP_010787894.1">
    <property type="nucleotide sequence ID" value="XM_010789592.1"/>
</dbReference>
<evidence type="ECO:0000256" key="4">
    <source>
        <dbReference type="ARBA" id="ARBA00022723"/>
    </source>
</evidence>
<dbReference type="InterPro" id="IPR000573">
    <property type="entry name" value="AconitaseA/IPMdHydase_ssu_swvl"/>
</dbReference>
<dbReference type="CDD" id="cd01580">
    <property type="entry name" value="AcnA_IRP_Swivel"/>
    <property type="match status" value="1"/>
</dbReference>
<dbReference type="GO" id="GO:0030350">
    <property type="term" value="F:iron-responsive element binding"/>
    <property type="evidence" value="ECO:0007669"/>
    <property type="project" value="UniProtKB-ARBA"/>
</dbReference>
<organism evidence="9 10">
    <name type="scientific">Notothenia coriiceps</name>
    <name type="common">black rockcod</name>
    <dbReference type="NCBI Taxonomy" id="8208"/>
    <lineage>
        <taxon>Eukaryota</taxon>
        <taxon>Metazoa</taxon>
        <taxon>Chordata</taxon>
        <taxon>Craniata</taxon>
        <taxon>Vertebrata</taxon>
        <taxon>Euteleostomi</taxon>
        <taxon>Actinopterygii</taxon>
        <taxon>Neopterygii</taxon>
        <taxon>Teleostei</taxon>
        <taxon>Neoteleostei</taxon>
        <taxon>Acanthomorphata</taxon>
        <taxon>Eupercaria</taxon>
        <taxon>Perciformes</taxon>
        <taxon>Notothenioidei</taxon>
        <taxon>Nototheniidae</taxon>
        <taxon>Notothenia</taxon>
    </lineage>
</organism>
<evidence type="ECO:0000313" key="9">
    <source>
        <dbReference type="Proteomes" id="UP000504611"/>
    </source>
</evidence>
<keyword evidence="3" id="KW-0004">4Fe-4S</keyword>
<dbReference type="KEGG" id="ncc:104961321"/>
<keyword evidence="4" id="KW-0479">Metal-binding</keyword>
<comment type="cofactor">
    <cofactor evidence="1">
        <name>[4Fe-4S] cluster</name>
        <dbReference type="ChEBI" id="CHEBI:49883"/>
    </cofactor>
</comment>
<name>A0A6I9PAY1_9TELE</name>
<comment type="similarity">
    <text evidence="2">Belongs to the aconitase/IPM isomerase family.</text>
</comment>
<dbReference type="InterPro" id="IPR015928">
    <property type="entry name" value="Aconitase/3IPM_dehydase_swvl"/>
</dbReference>
<evidence type="ECO:0000256" key="2">
    <source>
        <dbReference type="ARBA" id="ARBA00007185"/>
    </source>
</evidence>
<dbReference type="SUPFAM" id="SSF52016">
    <property type="entry name" value="LeuD/IlvD-like"/>
    <property type="match status" value="1"/>
</dbReference>
<dbReference type="Pfam" id="PF00694">
    <property type="entry name" value="Aconitase_C"/>
    <property type="match status" value="1"/>
</dbReference>
<dbReference type="Proteomes" id="UP000504611">
    <property type="component" value="Unplaced"/>
</dbReference>
<dbReference type="PANTHER" id="PTHR11670">
    <property type="entry name" value="ACONITASE/IRON-RESPONSIVE ELEMENT FAMILY MEMBER"/>
    <property type="match status" value="1"/>
</dbReference>
<feature type="domain" description="Aconitase A/isopropylmalate dehydratase small subunit swivel" evidence="8">
    <location>
        <begin position="125"/>
        <end position="251"/>
    </location>
</feature>
<dbReference type="GeneID" id="104961321"/>
<evidence type="ECO:0000256" key="7">
    <source>
        <dbReference type="ARBA" id="ARBA00023239"/>
    </source>
</evidence>
<gene>
    <name evidence="10" type="primary">LOC104961321</name>
</gene>
<evidence type="ECO:0000256" key="1">
    <source>
        <dbReference type="ARBA" id="ARBA00001966"/>
    </source>
</evidence>
<dbReference type="AlphaFoldDB" id="A0A6I9PAY1"/>
<dbReference type="InterPro" id="IPR044137">
    <property type="entry name" value="AcnA_IRP_Swivel"/>
</dbReference>
<feature type="non-terminal residue" evidence="10">
    <location>
        <position position="1"/>
    </location>
</feature>
<keyword evidence="9" id="KW-1185">Reference proteome</keyword>
<dbReference type="InterPro" id="IPR036008">
    <property type="entry name" value="Aconitase_4Fe-4S_dom"/>
</dbReference>
<evidence type="ECO:0000313" key="10">
    <source>
        <dbReference type="RefSeq" id="XP_010787894.1"/>
    </source>
</evidence>
<evidence type="ECO:0000256" key="3">
    <source>
        <dbReference type="ARBA" id="ARBA00022485"/>
    </source>
</evidence>
<accession>A0A6I9PAY1</accession>